<dbReference type="Proteomes" id="UP000267096">
    <property type="component" value="Unassembled WGS sequence"/>
</dbReference>
<evidence type="ECO:0000313" key="4">
    <source>
        <dbReference type="WBParaSite" id="ASIM_0000559501-mRNA-1"/>
    </source>
</evidence>
<reference evidence="2 3" key="2">
    <citation type="submission" date="2018-11" db="EMBL/GenBank/DDBJ databases">
        <authorList>
            <consortium name="Pathogen Informatics"/>
        </authorList>
    </citation>
    <scope>NUCLEOTIDE SEQUENCE [LARGE SCALE GENOMIC DNA]</scope>
</reference>
<sequence>MIVCERNRVDVSLLSTSSSALPRSANGAPPRSVSSGAISTAWRSSGYNSAITEEQQQQHCADDRRPLIEPMRPIDEPPPPYEVVAVSCSFSRMGNDTGWLKQSAL</sequence>
<dbReference type="WBParaSite" id="ASIM_0000559501-mRNA-1">
    <property type="protein sequence ID" value="ASIM_0000559501-mRNA-1"/>
    <property type="gene ID" value="ASIM_0000559501"/>
</dbReference>
<feature type="region of interest" description="Disordered" evidence="1">
    <location>
        <begin position="15"/>
        <end position="38"/>
    </location>
</feature>
<dbReference type="EMBL" id="UYRR01010471">
    <property type="protein sequence ID" value="VDK25441.1"/>
    <property type="molecule type" value="Genomic_DNA"/>
</dbReference>
<protein>
    <submittedName>
        <fullName evidence="2 4">Uncharacterized protein</fullName>
    </submittedName>
</protein>
<organism evidence="4">
    <name type="scientific">Anisakis simplex</name>
    <name type="common">Herring worm</name>
    <dbReference type="NCBI Taxonomy" id="6269"/>
    <lineage>
        <taxon>Eukaryota</taxon>
        <taxon>Metazoa</taxon>
        <taxon>Ecdysozoa</taxon>
        <taxon>Nematoda</taxon>
        <taxon>Chromadorea</taxon>
        <taxon>Rhabditida</taxon>
        <taxon>Spirurina</taxon>
        <taxon>Ascaridomorpha</taxon>
        <taxon>Ascaridoidea</taxon>
        <taxon>Anisakidae</taxon>
        <taxon>Anisakis</taxon>
        <taxon>Anisakis simplex complex</taxon>
    </lineage>
</organism>
<gene>
    <name evidence="2" type="ORF">ASIM_LOCUS5391</name>
</gene>
<keyword evidence="3" id="KW-1185">Reference proteome</keyword>
<dbReference type="AlphaFoldDB" id="A0A0M3JDA9"/>
<name>A0A0M3JDA9_ANISI</name>
<evidence type="ECO:0000313" key="2">
    <source>
        <dbReference type="EMBL" id="VDK25441.1"/>
    </source>
</evidence>
<evidence type="ECO:0000313" key="3">
    <source>
        <dbReference type="Proteomes" id="UP000267096"/>
    </source>
</evidence>
<reference evidence="4" key="1">
    <citation type="submission" date="2017-02" db="UniProtKB">
        <authorList>
            <consortium name="WormBaseParasite"/>
        </authorList>
    </citation>
    <scope>IDENTIFICATION</scope>
</reference>
<evidence type="ECO:0000256" key="1">
    <source>
        <dbReference type="SAM" id="MobiDB-lite"/>
    </source>
</evidence>
<proteinExistence type="predicted"/>
<accession>A0A0M3JDA9</accession>